<sequence length="599" mass="67352">MPAPLRSLPPPAKKRKLSEDSDLITSISVKEKQLTTAVSSNTSINALADLVKLATTLAESAEATSKAIYALYRVFVLIINDGKLRPQAEEGSKAIRTWIWERLNTYVDFLGGLLQDEEKMLRMSALQILLSLLKHLSTSATLSGEQDEPQMHVAHFKRVIAFLLLCPPSSRGGDSSSSTTERSIQGDVRDTFVETYAVHDDIRWFFLRDAGSVLDSKKDDPNALGPANLLSIMEKLPDFPNSATDLQSWWIPEFSKKPAKLTTTTGDDDEDQDDEGAGDEWWKFFEEPTKKEAVKVKSTRLHKMSTHQALYALNSHKAVFTKAWLGLLPMLSRDAESSKGLSVRVLNIMHRGVLPYLTRPVLVMDWVASCVDYGGTAGLLALNALFVLMRDYNLDYPSFYTRLYTFLDRDVLHVKHRARFFRLTELFLSSTHIPATLLASFVKRLSRLSLHASPSAIVMTIPFIYNILKRHPALMVMVHRDGNSEDPFDDSEPNPIHTHALDSSLWELASHRTHYHSAVSTLAKIFAEPFTKPGFSMEDFLDHTYGTLIETDTKRRVKKDPPLSMELELQSKETTELFPTAPVSEEGAARDVVAELWVF</sequence>
<evidence type="ECO:0000259" key="5">
    <source>
        <dbReference type="Pfam" id="PF03914"/>
    </source>
</evidence>
<protein>
    <submittedName>
        <fullName evidence="6">CBF/Mak21 family-domain-containing protein</fullName>
    </submittedName>
</protein>
<dbReference type="InterPro" id="IPR027193">
    <property type="entry name" value="Noc4"/>
</dbReference>
<organism evidence="6 7">
    <name type="scientific">Pterulicium gracile</name>
    <dbReference type="NCBI Taxonomy" id="1884261"/>
    <lineage>
        <taxon>Eukaryota</taxon>
        <taxon>Fungi</taxon>
        <taxon>Dikarya</taxon>
        <taxon>Basidiomycota</taxon>
        <taxon>Agaricomycotina</taxon>
        <taxon>Agaricomycetes</taxon>
        <taxon>Agaricomycetidae</taxon>
        <taxon>Agaricales</taxon>
        <taxon>Pleurotineae</taxon>
        <taxon>Pterulaceae</taxon>
        <taxon>Pterulicium</taxon>
    </lineage>
</organism>
<gene>
    <name evidence="6" type="ORF">BDV98DRAFT_639961</name>
</gene>
<dbReference type="GO" id="GO:0031965">
    <property type="term" value="C:nuclear membrane"/>
    <property type="evidence" value="ECO:0007669"/>
    <property type="project" value="UniProtKB-SubCell"/>
</dbReference>
<keyword evidence="4" id="KW-1133">Transmembrane helix</keyword>
<evidence type="ECO:0000256" key="4">
    <source>
        <dbReference type="ARBA" id="ARBA00022989"/>
    </source>
</evidence>
<dbReference type="PANTHER" id="PTHR12455:SF0">
    <property type="entry name" value="NUCLEOLAR COMPLEX PROTEIN 4 HOMOLOG"/>
    <property type="match status" value="1"/>
</dbReference>
<feature type="domain" description="CCAAT-binding factor" evidence="5">
    <location>
        <begin position="379"/>
        <end position="523"/>
    </location>
</feature>
<dbReference type="InterPro" id="IPR016024">
    <property type="entry name" value="ARM-type_fold"/>
</dbReference>
<proteinExistence type="inferred from homology"/>
<dbReference type="SUPFAM" id="SSF48371">
    <property type="entry name" value="ARM repeat"/>
    <property type="match status" value="1"/>
</dbReference>
<evidence type="ECO:0000313" key="6">
    <source>
        <dbReference type="EMBL" id="TFL04126.1"/>
    </source>
</evidence>
<dbReference type="EMBL" id="ML178819">
    <property type="protein sequence ID" value="TFL04126.1"/>
    <property type="molecule type" value="Genomic_DNA"/>
</dbReference>
<evidence type="ECO:0000256" key="3">
    <source>
        <dbReference type="ARBA" id="ARBA00022692"/>
    </source>
</evidence>
<dbReference type="Proteomes" id="UP000305067">
    <property type="component" value="Unassembled WGS sequence"/>
</dbReference>
<evidence type="ECO:0000313" key="7">
    <source>
        <dbReference type="Proteomes" id="UP000305067"/>
    </source>
</evidence>
<reference evidence="6 7" key="1">
    <citation type="journal article" date="2019" name="Nat. Ecol. Evol.">
        <title>Megaphylogeny resolves global patterns of mushroom evolution.</title>
        <authorList>
            <person name="Varga T."/>
            <person name="Krizsan K."/>
            <person name="Foldi C."/>
            <person name="Dima B."/>
            <person name="Sanchez-Garcia M."/>
            <person name="Sanchez-Ramirez S."/>
            <person name="Szollosi G.J."/>
            <person name="Szarkandi J.G."/>
            <person name="Papp V."/>
            <person name="Albert L."/>
            <person name="Andreopoulos W."/>
            <person name="Angelini C."/>
            <person name="Antonin V."/>
            <person name="Barry K.W."/>
            <person name="Bougher N.L."/>
            <person name="Buchanan P."/>
            <person name="Buyck B."/>
            <person name="Bense V."/>
            <person name="Catcheside P."/>
            <person name="Chovatia M."/>
            <person name="Cooper J."/>
            <person name="Damon W."/>
            <person name="Desjardin D."/>
            <person name="Finy P."/>
            <person name="Geml J."/>
            <person name="Haridas S."/>
            <person name="Hughes K."/>
            <person name="Justo A."/>
            <person name="Karasinski D."/>
            <person name="Kautmanova I."/>
            <person name="Kiss B."/>
            <person name="Kocsube S."/>
            <person name="Kotiranta H."/>
            <person name="LaButti K.M."/>
            <person name="Lechner B.E."/>
            <person name="Liimatainen K."/>
            <person name="Lipzen A."/>
            <person name="Lukacs Z."/>
            <person name="Mihaltcheva S."/>
            <person name="Morgado L.N."/>
            <person name="Niskanen T."/>
            <person name="Noordeloos M.E."/>
            <person name="Ohm R.A."/>
            <person name="Ortiz-Santana B."/>
            <person name="Ovrebo C."/>
            <person name="Racz N."/>
            <person name="Riley R."/>
            <person name="Savchenko A."/>
            <person name="Shiryaev A."/>
            <person name="Soop K."/>
            <person name="Spirin V."/>
            <person name="Szebenyi C."/>
            <person name="Tomsovsky M."/>
            <person name="Tulloss R.E."/>
            <person name="Uehling J."/>
            <person name="Grigoriev I.V."/>
            <person name="Vagvolgyi C."/>
            <person name="Papp T."/>
            <person name="Martin F.M."/>
            <person name="Miettinen O."/>
            <person name="Hibbett D.S."/>
            <person name="Nagy L.G."/>
        </authorList>
    </citation>
    <scope>NUCLEOTIDE SEQUENCE [LARGE SCALE GENOMIC DNA]</scope>
    <source>
        <strain evidence="6 7">CBS 309.79</strain>
    </source>
</reference>
<dbReference type="Pfam" id="PF03914">
    <property type="entry name" value="CBF"/>
    <property type="match status" value="1"/>
</dbReference>
<dbReference type="AlphaFoldDB" id="A0A5C3QQ63"/>
<dbReference type="STRING" id="1884261.A0A5C3QQ63"/>
<comment type="subcellular location">
    <subcellularLocation>
        <location evidence="1">Nucleus membrane</location>
        <topology evidence="1">Multi-pass membrane protein</topology>
    </subcellularLocation>
</comment>
<comment type="similarity">
    <text evidence="2">Belongs to the CBF/MAK21 family.</text>
</comment>
<dbReference type="InterPro" id="IPR005612">
    <property type="entry name" value="CCAAT-binding_factor"/>
</dbReference>
<dbReference type="GO" id="GO:0032040">
    <property type="term" value="C:small-subunit processome"/>
    <property type="evidence" value="ECO:0007669"/>
    <property type="project" value="TreeGrafter"/>
</dbReference>
<dbReference type="OrthoDB" id="10263185at2759"/>
<dbReference type="GO" id="GO:0042254">
    <property type="term" value="P:ribosome biogenesis"/>
    <property type="evidence" value="ECO:0007669"/>
    <property type="project" value="InterPro"/>
</dbReference>
<name>A0A5C3QQ63_9AGAR</name>
<accession>A0A5C3QQ63</accession>
<keyword evidence="7" id="KW-1185">Reference proteome</keyword>
<keyword evidence="3" id="KW-0812">Transmembrane</keyword>
<evidence type="ECO:0000256" key="1">
    <source>
        <dbReference type="ARBA" id="ARBA00004232"/>
    </source>
</evidence>
<evidence type="ECO:0000256" key="2">
    <source>
        <dbReference type="ARBA" id="ARBA00007797"/>
    </source>
</evidence>
<keyword evidence="4" id="KW-0472">Membrane</keyword>
<dbReference type="PANTHER" id="PTHR12455">
    <property type="entry name" value="NUCLEOLAR COMPLEX PROTEIN 4"/>
    <property type="match status" value="1"/>
</dbReference>
<dbReference type="GO" id="GO:0030692">
    <property type="term" value="C:Noc4p-Nop14p complex"/>
    <property type="evidence" value="ECO:0007669"/>
    <property type="project" value="TreeGrafter"/>
</dbReference>